<organism evidence="2">
    <name type="scientific">marine sediment metagenome</name>
    <dbReference type="NCBI Taxonomy" id="412755"/>
    <lineage>
        <taxon>unclassified sequences</taxon>
        <taxon>metagenomes</taxon>
        <taxon>ecological metagenomes</taxon>
    </lineage>
</organism>
<evidence type="ECO:0000256" key="1">
    <source>
        <dbReference type="SAM" id="Phobius"/>
    </source>
</evidence>
<name>X1VND5_9ZZZZ</name>
<accession>X1VND5</accession>
<keyword evidence="1" id="KW-0472">Membrane</keyword>
<sequence>PAAIALGAGVPIILFEYILGFYLIFRGMKKKSP</sequence>
<dbReference type="EMBL" id="BARW01025592">
    <property type="protein sequence ID" value="GAJ10260.1"/>
    <property type="molecule type" value="Genomic_DNA"/>
</dbReference>
<reference evidence="2" key="1">
    <citation type="journal article" date="2014" name="Front. Microbiol.">
        <title>High frequency of phylogenetically diverse reductive dehalogenase-homologous genes in deep subseafloor sedimentary metagenomes.</title>
        <authorList>
            <person name="Kawai M."/>
            <person name="Futagami T."/>
            <person name="Toyoda A."/>
            <person name="Takaki Y."/>
            <person name="Nishi S."/>
            <person name="Hori S."/>
            <person name="Arai W."/>
            <person name="Tsubouchi T."/>
            <person name="Morono Y."/>
            <person name="Uchiyama I."/>
            <person name="Ito T."/>
            <person name="Fujiyama A."/>
            <person name="Inagaki F."/>
            <person name="Takami H."/>
        </authorList>
    </citation>
    <scope>NUCLEOTIDE SEQUENCE</scope>
    <source>
        <strain evidence="2">Expedition CK06-06</strain>
    </source>
</reference>
<proteinExistence type="predicted"/>
<feature type="non-terminal residue" evidence="2">
    <location>
        <position position="1"/>
    </location>
</feature>
<evidence type="ECO:0000313" key="2">
    <source>
        <dbReference type="EMBL" id="GAJ10260.1"/>
    </source>
</evidence>
<feature type="transmembrane region" description="Helical" evidence="1">
    <location>
        <begin position="6"/>
        <end position="25"/>
    </location>
</feature>
<keyword evidence="1" id="KW-1133">Transmembrane helix</keyword>
<gene>
    <name evidence="2" type="ORF">S12H4_41912</name>
</gene>
<protein>
    <submittedName>
        <fullName evidence="2">Uncharacterized protein</fullName>
    </submittedName>
</protein>
<comment type="caution">
    <text evidence="2">The sequence shown here is derived from an EMBL/GenBank/DDBJ whole genome shotgun (WGS) entry which is preliminary data.</text>
</comment>
<keyword evidence="1" id="KW-0812">Transmembrane</keyword>
<dbReference type="AlphaFoldDB" id="X1VND5"/>